<accession>G8BXL4</accession>
<evidence type="ECO:0000259" key="3">
    <source>
        <dbReference type="Pfam" id="PF10187"/>
    </source>
</evidence>
<evidence type="ECO:0000313" key="5">
    <source>
        <dbReference type="Proteomes" id="UP000005666"/>
    </source>
</evidence>
<dbReference type="Proteomes" id="UP000005666">
    <property type="component" value="Chromosome 9"/>
</dbReference>
<dbReference type="Pfam" id="PF10187">
    <property type="entry name" value="FAM192A_Fyv6_N"/>
    <property type="match status" value="1"/>
</dbReference>
<gene>
    <name evidence="4" type="primary">TPHA0I01350</name>
    <name evidence="4" type="ordered locus">TPHA_0I01350</name>
</gene>
<dbReference type="HOGENOM" id="CLU_128329_0_0_1"/>
<dbReference type="GeneID" id="11532894"/>
<dbReference type="EMBL" id="HE612864">
    <property type="protein sequence ID" value="CCE64642.1"/>
    <property type="molecule type" value="Genomic_DNA"/>
</dbReference>
<keyword evidence="2" id="KW-0539">Nucleus</keyword>
<dbReference type="InterPro" id="IPR019331">
    <property type="entry name" value="FAM192A/Fyv6_N"/>
</dbReference>
<evidence type="ECO:0000256" key="1">
    <source>
        <dbReference type="ARBA" id="ARBA00004123"/>
    </source>
</evidence>
<evidence type="ECO:0000313" key="4">
    <source>
        <dbReference type="EMBL" id="CCE64642.1"/>
    </source>
</evidence>
<feature type="domain" description="FAM192A/Fyv6 N-terminal" evidence="3">
    <location>
        <begin position="23"/>
        <end position="115"/>
    </location>
</feature>
<dbReference type="eggNOG" id="ENOG502S517">
    <property type="taxonomic scope" value="Eukaryota"/>
</dbReference>
<dbReference type="OMA" id="HEVPENR"/>
<proteinExistence type="predicted"/>
<comment type="subcellular location">
    <subcellularLocation>
        <location evidence="1">Nucleus</location>
    </subcellularLocation>
</comment>
<dbReference type="KEGG" id="tpf:TPHA_0I01350"/>
<sequence length="179" mass="20664">MSLEDDSISTQEQVNDNLNKLNFVSEGNTDLKSQQNKAEATQAKLDLLKSHKNRKSLRTQLRNNAIKRQKKYNNLVKEKDIFNRMSTSEIEYYNKLKNDKASKEKELDEQVSKEALGYERKKLRLLNPKKTEAIPNTESPLTKRQNNFGNLGIVKKKKKINVRINIAKNSSLTDIKKDG</sequence>
<name>G8BXL4_TETPH</name>
<dbReference type="AlphaFoldDB" id="G8BXL4"/>
<keyword evidence="5" id="KW-1185">Reference proteome</keyword>
<protein>
    <recommendedName>
        <fullName evidence="3">FAM192A/Fyv6 N-terminal domain-containing protein</fullName>
    </recommendedName>
</protein>
<evidence type="ECO:0000256" key="2">
    <source>
        <dbReference type="ARBA" id="ARBA00023242"/>
    </source>
</evidence>
<dbReference type="RefSeq" id="XP_003687076.1">
    <property type="nucleotide sequence ID" value="XM_003687028.1"/>
</dbReference>
<organism evidence="4 5">
    <name type="scientific">Tetrapisispora phaffii (strain ATCC 24235 / CBS 4417 / NBRC 1672 / NRRL Y-8282 / UCD 70-5)</name>
    <name type="common">Yeast</name>
    <name type="synonym">Fabospora phaffii</name>
    <dbReference type="NCBI Taxonomy" id="1071381"/>
    <lineage>
        <taxon>Eukaryota</taxon>
        <taxon>Fungi</taxon>
        <taxon>Dikarya</taxon>
        <taxon>Ascomycota</taxon>
        <taxon>Saccharomycotina</taxon>
        <taxon>Saccharomycetes</taxon>
        <taxon>Saccharomycetales</taxon>
        <taxon>Saccharomycetaceae</taxon>
        <taxon>Tetrapisispora</taxon>
    </lineage>
</organism>
<reference evidence="4 5" key="1">
    <citation type="journal article" date="2011" name="Proc. Natl. Acad. Sci. U.S.A.">
        <title>Evolutionary erosion of yeast sex chromosomes by mating-type switching accidents.</title>
        <authorList>
            <person name="Gordon J.L."/>
            <person name="Armisen D."/>
            <person name="Proux-Wera E."/>
            <person name="Oheigeartaigh S.S."/>
            <person name="Byrne K.P."/>
            <person name="Wolfe K.H."/>
        </authorList>
    </citation>
    <scope>NUCLEOTIDE SEQUENCE [LARGE SCALE GENOMIC DNA]</scope>
    <source>
        <strain evidence="5">ATCC 24235 / CBS 4417 / NBRC 1672 / NRRL Y-8282 / UCD 70-5</strain>
    </source>
</reference>
<dbReference type="OrthoDB" id="4036151at2759"/>
<dbReference type="GO" id="GO:0005634">
    <property type="term" value="C:nucleus"/>
    <property type="evidence" value="ECO:0007669"/>
    <property type="project" value="UniProtKB-SubCell"/>
</dbReference>